<gene>
    <name evidence="1" type="ordered locus">AM1_5639</name>
</gene>
<dbReference type="AlphaFoldDB" id="B0CF73"/>
<name>B0CF73_ACAM1</name>
<protein>
    <submittedName>
        <fullName evidence="1">Uncharacterized protein</fullName>
    </submittedName>
</protein>
<reference evidence="1 2" key="1">
    <citation type="journal article" date="2008" name="Proc. Natl. Acad. Sci. U.S.A.">
        <title>Niche adaptation and genome expansion in the chlorophyll d-producing cyanobacterium Acaryochloris marina.</title>
        <authorList>
            <person name="Swingley W.D."/>
            <person name="Chen M."/>
            <person name="Cheung P.C."/>
            <person name="Conrad A.L."/>
            <person name="Dejesa L.C."/>
            <person name="Hao J."/>
            <person name="Honchak B.M."/>
            <person name="Karbach L.E."/>
            <person name="Kurdoglu A."/>
            <person name="Lahiri S."/>
            <person name="Mastrian S.D."/>
            <person name="Miyashita H."/>
            <person name="Page L."/>
            <person name="Ramakrishna P."/>
            <person name="Satoh S."/>
            <person name="Sattley W.M."/>
            <person name="Shimada Y."/>
            <person name="Taylor H.L."/>
            <person name="Tomo T."/>
            <person name="Tsuchiya T."/>
            <person name="Wang Z.T."/>
            <person name="Raymond J."/>
            <person name="Mimuro M."/>
            <person name="Blankenship R.E."/>
            <person name="Touchman J.W."/>
        </authorList>
    </citation>
    <scope>NUCLEOTIDE SEQUENCE [LARGE SCALE GENOMIC DNA]</scope>
    <source>
        <strain evidence="2">MBIC 11017</strain>
    </source>
</reference>
<accession>B0CF73</accession>
<dbReference type="EMBL" id="CP000828">
    <property type="protein sequence ID" value="ABW30589.1"/>
    <property type="molecule type" value="Genomic_DNA"/>
</dbReference>
<dbReference type="Proteomes" id="UP000000268">
    <property type="component" value="Chromosome"/>
</dbReference>
<keyword evidence="2" id="KW-1185">Reference proteome</keyword>
<evidence type="ECO:0000313" key="2">
    <source>
        <dbReference type="Proteomes" id="UP000000268"/>
    </source>
</evidence>
<sequence>MMAVIKEQFQEWVRREIIDFDPYDDEGGLSNFPEELRIDK</sequence>
<dbReference type="STRING" id="329726.AM1_5639"/>
<proteinExistence type="predicted"/>
<dbReference type="HOGENOM" id="CLU_3283139_0_0_3"/>
<organism evidence="1 2">
    <name type="scientific">Acaryochloris marina (strain MBIC 11017)</name>
    <dbReference type="NCBI Taxonomy" id="329726"/>
    <lineage>
        <taxon>Bacteria</taxon>
        <taxon>Bacillati</taxon>
        <taxon>Cyanobacteriota</taxon>
        <taxon>Cyanophyceae</taxon>
        <taxon>Acaryochloridales</taxon>
        <taxon>Acaryochloridaceae</taxon>
        <taxon>Acaryochloris</taxon>
    </lineage>
</organism>
<dbReference type="KEGG" id="amr:AM1_5639"/>
<evidence type="ECO:0000313" key="1">
    <source>
        <dbReference type="EMBL" id="ABW30589.1"/>
    </source>
</evidence>